<organism evidence="2 3">
    <name type="scientific">Actinophytocola xinjiangensis</name>
    <dbReference type="NCBI Taxonomy" id="485602"/>
    <lineage>
        <taxon>Bacteria</taxon>
        <taxon>Bacillati</taxon>
        <taxon>Actinomycetota</taxon>
        <taxon>Actinomycetes</taxon>
        <taxon>Pseudonocardiales</taxon>
        <taxon>Pseudonocardiaceae</taxon>
    </lineage>
</organism>
<dbReference type="AlphaFoldDB" id="A0A7Z0WI71"/>
<accession>A0A7Z0WI71</accession>
<feature type="transmembrane region" description="Helical" evidence="1">
    <location>
        <begin position="7"/>
        <end position="26"/>
    </location>
</feature>
<dbReference type="Proteomes" id="UP000185696">
    <property type="component" value="Unassembled WGS sequence"/>
</dbReference>
<feature type="transmembrane region" description="Helical" evidence="1">
    <location>
        <begin position="86"/>
        <end position="108"/>
    </location>
</feature>
<sequence length="761" mass="78568">MDRTRWIAWGGALLAALGAGALWLPWWRAPAVTLRYQDGALTEEGRQTLRGTEVVGGGVVWLLVLTAFVVVVAVANDSRRESPTTWWWLAGAGAVGSGVAVATVWSWGFAVGSAVTLGAGLVLFGGALTLLVGTLDGRRRVLAAATALLAVPVWFVTVEDPGYQRPDAAPLDLVLAAADRRSTEPPRGGASLLPATEGHYGLVPAPGGPAVSLPEGIVTVEDDRVVVLVRNHDSQVSLEGVVEGRLVVRGPDREVRVVAPGEKAATVSGALSAGPLSAAGTMLVTTGDRGDPVLRRLDVTDGLTPGEDVAADSLPEVAAPSMVALIGNAPGGSFPVREHPGSRRLVASDHLPGARLVSTGQGDGDWAPLAGGYDETCWLNNRAVESYLVDVDSVAPAGADGWWLATSPGGDSRLLTVTGDGVLRAAPAVRVVGAFSGLAEAADGSLLAVSRTGLWRLPADAVQELPDPPADCAAHPEVGEPARLVPLAARYDTTAALPLDVHGRRAEVTGDGTVVAVAPSGARTTLGRRIDDPRIDEQDRREIVPDGSGGVWWLETVPPNTPVTDETGGTNPLQTRRLVHATAGGEVRRFGRVPGGDDIDLALDLSGGQPLVGTCVPVRFAGGAERPVPALAEFTQCLRVAVGPDGRGWAVSNKGLFVFDPDSAGKARAVIDPRGTDQVPVAVQLAHGTAPSALTLDQTTVAFDVAGRPLVLDDDVLLGLSAAGDPVVVAQDERLRGARLFGVEGGALVRAADGTLFRLDH</sequence>
<reference evidence="2 3" key="1">
    <citation type="submission" date="2016-12" db="EMBL/GenBank/DDBJ databases">
        <title>The draft genome sequence of Actinophytocola xinjiangensis.</title>
        <authorList>
            <person name="Wang W."/>
            <person name="Yuan L."/>
        </authorList>
    </citation>
    <scope>NUCLEOTIDE SEQUENCE [LARGE SCALE GENOMIC DNA]</scope>
    <source>
        <strain evidence="2 3">CGMCC 4.4663</strain>
    </source>
</reference>
<evidence type="ECO:0000256" key="1">
    <source>
        <dbReference type="SAM" id="Phobius"/>
    </source>
</evidence>
<keyword evidence="1" id="KW-1133">Transmembrane helix</keyword>
<feature type="transmembrane region" description="Helical" evidence="1">
    <location>
        <begin position="114"/>
        <end position="134"/>
    </location>
</feature>
<evidence type="ECO:0000313" key="3">
    <source>
        <dbReference type="Proteomes" id="UP000185696"/>
    </source>
</evidence>
<comment type="caution">
    <text evidence="2">The sequence shown here is derived from an EMBL/GenBank/DDBJ whole genome shotgun (WGS) entry which is preliminary data.</text>
</comment>
<gene>
    <name evidence="2" type="ORF">BLA60_25950</name>
</gene>
<keyword evidence="1" id="KW-0472">Membrane</keyword>
<dbReference type="EMBL" id="MSIF01000014">
    <property type="protein sequence ID" value="OLF07771.1"/>
    <property type="molecule type" value="Genomic_DNA"/>
</dbReference>
<feature type="transmembrane region" description="Helical" evidence="1">
    <location>
        <begin position="141"/>
        <end position="158"/>
    </location>
</feature>
<feature type="transmembrane region" description="Helical" evidence="1">
    <location>
        <begin position="54"/>
        <end position="74"/>
    </location>
</feature>
<keyword evidence="3" id="KW-1185">Reference proteome</keyword>
<protein>
    <submittedName>
        <fullName evidence="2">Uncharacterized protein</fullName>
    </submittedName>
</protein>
<dbReference type="OrthoDB" id="9811182at2"/>
<keyword evidence="1" id="KW-0812">Transmembrane</keyword>
<evidence type="ECO:0000313" key="2">
    <source>
        <dbReference type="EMBL" id="OLF07771.1"/>
    </source>
</evidence>
<dbReference type="RefSeq" id="WP_075135611.1">
    <property type="nucleotide sequence ID" value="NZ_MSIF01000014.1"/>
</dbReference>
<proteinExistence type="predicted"/>
<name>A0A7Z0WI71_9PSEU</name>